<dbReference type="AlphaFoldDB" id="A0A4P7VQ31"/>
<name>A0A4P7VQ31_9BACT</name>
<dbReference type="RefSeq" id="WP_135947275.1">
    <property type="nucleotide sequence ID" value="NZ_CP039393.1"/>
</dbReference>
<evidence type="ECO:0000313" key="2">
    <source>
        <dbReference type="Proteomes" id="UP000297031"/>
    </source>
</evidence>
<dbReference type="OrthoDB" id="1121837at2"/>
<sequence>MIVNTTFYVEPALKSEFEGWARDCYVAAAVKSTGYVSSMVMRLLVEIEAGAGYAVQLRFADDDAARHWDNAVAPELLSAAAKRWGERMVHFTTFMEELV</sequence>
<gene>
    <name evidence="1" type="ORF">E7746_08895</name>
</gene>
<dbReference type="Proteomes" id="UP000297031">
    <property type="component" value="Chromosome"/>
</dbReference>
<dbReference type="KEGG" id="mgod:E7746_08895"/>
<evidence type="ECO:0000313" key="1">
    <source>
        <dbReference type="EMBL" id="QCD35989.1"/>
    </source>
</evidence>
<dbReference type="Pfam" id="PF14114">
    <property type="entry name" value="DUF4286"/>
    <property type="match status" value="1"/>
</dbReference>
<keyword evidence="2" id="KW-1185">Reference proteome</keyword>
<reference evidence="1 2" key="1">
    <citation type="submission" date="2019-02" db="EMBL/GenBank/DDBJ databases">
        <title>Isolation and identification of novel species under the genus Muribaculum.</title>
        <authorList>
            <person name="Miyake S."/>
            <person name="Ding Y."/>
            <person name="Low A."/>
            <person name="Soh M."/>
            <person name="Seedorf H."/>
        </authorList>
    </citation>
    <scope>NUCLEOTIDE SEQUENCE [LARGE SCALE GENOMIC DNA]</scope>
    <source>
        <strain evidence="1 2">TLL-A4</strain>
    </source>
</reference>
<dbReference type="InterPro" id="IPR025563">
    <property type="entry name" value="DUF4286"/>
</dbReference>
<dbReference type="EMBL" id="CP039393">
    <property type="protein sequence ID" value="QCD35989.1"/>
    <property type="molecule type" value="Genomic_DNA"/>
</dbReference>
<protein>
    <submittedName>
        <fullName evidence="1">DUF4286 family protein</fullName>
    </submittedName>
</protein>
<proteinExistence type="predicted"/>
<organism evidence="1 2">
    <name type="scientific">Muribaculum gordoncarteri</name>
    <dbReference type="NCBI Taxonomy" id="2530390"/>
    <lineage>
        <taxon>Bacteria</taxon>
        <taxon>Pseudomonadati</taxon>
        <taxon>Bacteroidota</taxon>
        <taxon>Bacteroidia</taxon>
        <taxon>Bacteroidales</taxon>
        <taxon>Muribaculaceae</taxon>
        <taxon>Muribaculum</taxon>
    </lineage>
</organism>
<accession>A0A4P7VQ31</accession>